<dbReference type="AlphaFoldDB" id="A0A0F9C9W9"/>
<organism evidence="1">
    <name type="scientific">marine sediment metagenome</name>
    <dbReference type="NCBI Taxonomy" id="412755"/>
    <lineage>
        <taxon>unclassified sequences</taxon>
        <taxon>metagenomes</taxon>
        <taxon>ecological metagenomes</taxon>
    </lineage>
</organism>
<comment type="caution">
    <text evidence="1">The sequence shown here is derived from an EMBL/GenBank/DDBJ whole genome shotgun (WGS) entry which is preliminary data.</text>
</comment>
<feature type="non-terminal residue" evidence="1">
    <location>
        <position position="1"/>
    </location>
</feature>
<gene>
    <name evidence="1" type="ORF">LCGC14_2692700</name>
</gene>
<name>A0A0F9C9W9_9ZZZZ</name>
<accession>A0A0F9C9W9</accession>
<sequence length="437" mass="48582">SSVLMSLKGVTNTSATAQNTSKMLIAGTLTGKVDISGSIDMFYAGWLITGYAAGLPESFVSSTNFVPANFNVSGDIHNLISVSAIGTDGTYSTDLDQPTYLSGFDLEVNGKLGQMWTLDSFIGAANVFNAQALLYHDAMTNIQLEVKNRPATSEQNPEGTRFQNFQLYRADGSFNNDTFDTPQYLGSTRNPIFGQPDQIRVSGRVQGNDFTTDNYDFYGVALLAGQTVTVQLDENVQLDERDIDGLTTDMPPVARELDTIIETQMATVEGMADDMVRLWDNPPLRTEQESALGSYFDRTADYMDQRPTLNSAIQTARQVGMKRAVVEYNRWFVNYDNRSTLDYVMQRFVPFWMYESRRWPRLASFAAKRPVLAKSIMLAGGDWDYGYTPVPGGFEFNPMKGTAVGATRRTLARDFPELQSGYRGTIEQGFDWFARGG</sequence>
<feature type="non-terminal residue" evidence="1">
    <location>
        <position position="437"/>
    </location>
</feature>
<dbReference type="EMBL" id="LAZR01047767">
    <property type="protein sequence ID" value="KKK93456.1"/>
    <property type="molecule type" value="Genomic_DNA"/>
</dbReference>
<reference evidence="1" key="1">
    <citation type="journal article" date="2015" name="Nature">
        <title>Complex archaea that bridge the gap between prokaryotes and eukaryotes.</title>
        <authorList>
            <person name="Spang A."/>
            <person name="Saw J.H."/>
            <person name="Jorgensen S.L."/>
            <person name="Zaremba-Niedzwiedzka K."/>
            <person name="Martijn J."/>
            <person name="Lind A.E."/>
            <person name="van Eijk R."/>
            <person name="Schleper C."/>
            <person name="Guy L."/>
            <person name="Ettema T.J."/>
        </authorList>
    </citation>
    <scope>NUCLEOTIDE SEQUENCE</scope>
</reference>
<proteinExistence type="predicted"/>
<protein>
    <submittedName>
        <fullName evidence="1">Uncharacterized protein</fullName>
    </submittedName>
</protein>
<evidence type="ECO:0000313" key="1">
    <source>
        <dbReference type="EMBL" id="KKK93456.1"/>
    </source>
</evidence>